<evidence type="ECO:0000313" key="3">
    <source>
        <dbReference type="Proteomes" id="UP000188879"/>
    </source>
</evidence>
<feature type="transmembrane region" description="Helical" evidence="1">
    <location>
        <begin position="109"/>
        <end position="128"/>
    </location>
</feature>
<keyword evidence="1" id="KW-0812">Transmembrane</keyword>
<dbReference type="Proteomes" id="UP000188879">
    <property type="component" value="Unassembled WGS sequence"/>
</dbReference>
<dbReference type="AlphaFoldDB" id="A0A1V2GW54"/>
<dbReference type="RefSeq" id="WP_076959949.1">
    <property type="nucleotide sequence ID" value="NZ_MLCO01000307.1"/>
</dbReference>
<comment type="caution">
    <text evidence="2">The sequence shown here is derived from an EMBL/GenBank/DDBJ whole genome shotgun (WGS) entry which is preliminary data.</text>
</comment>
<protein>
    <submittedName>
        <fullName evidence="2">Uncharacterized protein</fullName>
    </submittedName>
</protein>
<sequence>MDTIRTLADHSIRRVLSALALGIAVIMAVLAAEPPLAVQSGALLTAAVWLGLWGAALRVPHMDLRRTSLWRQLSVLAGEGAQRLRGVRGHRQLAAVLAERLMWHADRTALAALGLGSLALLLHGARLLHN</sequence>
<proteinExistence type="predicted"/>
<dbReference type="EMBL" id="MLCO01000307">
    <property type="protein sequence ID" value="ONG46935.1"/>
    <property type="molecule type" value="Genomic_DNA"/>
</dbReference>
<keyword evidence="1" id="KW-1133">Transmembrane helix</keyword>
<name>A0A1V2GW54_9PROT</name>
<dbReference type="OrthoDB" id="7861438at2"/>
<gene>
    <name evidence="2" type="ORF">BKE38_24740</name>
</gene>
<keyword evidence="3" id="KW-1185">Reference proteome</keyword>
<keyword evidence="1" id="KW-0472">Membrane</keyword>
<evidence type="ECO:0000256" key="1">
    <source>
        <dbReference type="SAM" id="Phobius"/>
    </source>
</evidence>
<reference evidence="2 3" key="1">
    <citation type="submission" date="2016-10" db="EMBL/GenBank/DDBJ databases">
        <title>Draft Genome sequence of Roseomonas sp. strain M3.</title>
        <authorList>
            <person name="Subhash Y."/>
            <person name="Lee S."/>
        </authorList>
    </citation>
    <scope>NUCLEOTIDE SEQUENCE [LARGE SCALE GENOMIC DNA]</scope>
    <source>
        <strain evidence="2 3">M3</strain>
    </source>
</reference>
<evidence type="ECO:0000313" key="2">
    <source>
        <dbReference type="EMBL" id="ONG46935.1"/>
    </source>
</evidence>
<organism evidence="2 3">
    <name type="scientific">Teichococcus deserti</name>
    <dbReference type="NCBI Taxonomy" id="1817963"/>
    <lineage>
        <taxon>Bacteria</taxon>
        <taxon>Pseudomonadati</taxon>
        <taxon>Pseudomonadota</taxon>
        <taxon>Alphaproteobacteria</taxon>
        <taxon>Acetobacterales</taxon>
        <taxon>Roseomonadaceae</taxon>
        <taxon>Roseomonas</taxon>
    </lineage>
</organism>
<feature type="transmembrane region" description="Helical" evidence="1">
    <location>
        <begin position="41"/>
        <end position="59"/>
    </location>
</feature>
<accession>A0A1V2GW54</accession>